<keyword evidence="1" id="KW-1133">Transmembrane helix</keyword>
<keyword evidence="1" id="KW-0812">Transmembrane</keyword>
<gene>
    <name evidence="2" type="ORF">TCIL3000_1_1320</name>
</gene>
<dbReference type="EMBL" id="HE575314">
    <property type="protein sequence ID" value="CCC89364.1"/>
    <property type="molecule type" value="Genomic_DNA"/>
</dbReference>
<evidence type="ECO:0000313" key="2">
    <source>
        <dbReference type="EMBL" id="CCC89364.1"/>
    </source>
</evidence>
<accession>G0UJ14</accession>
<feature type="transmembrane region" description="Helical" evidence="1">
    <location>
        <begin position="138"/>
        <end position="162"/>
    </location>
</feature>
<dbReference type="VEuPathDB" id="TriTrypDB:TcIL3000_1_1320"/>
<keyword evidence="1" id="KW-0472">Membrane</keyword>
<name>G0UJ14_TRYCI</name>
<evidence type="ECO:0000256" key="1">
    <source>
        <dbReference type="SAM" id="Phobius"/>
    </source>
</evidence>
<reference evidence="2" key="1">
    <citation type="journal article" date="2012" name="Proc. Natl. Acad. Sci. U.S.A.">
        <title>Antigenic diversity is generated by distinct evolutionary mechanisms in African trypanosome species.</title>
        <authorList>
            <person name="Jackson A.P."/>
            <person name="Berry A."/>
            <person name="Aslett M."/>
            <person name="Allison H.C."/>
            <person name="Burton P."/>
            <person name="Vavrova-Anderson J."/>
            <person name="Brown R."/>
            <person name="Browne H."/>
            <person name="Corton N."/>
            <person name="Hauser H."/>
            <person name="Gamble J."/>
            <person name="Gilderthorp R."/>
            <person name="Marcello L."/>
            <person name="McQuillan J."/>
            <person name="Otto T.D."/>
            <person name="Quail M.A."/>
            <person name="Sanders M.J."/>
            <person name="van Tonder A."/>
            <person name="Ginger M.L."/>
            <person name="Field M.C."/>
            <person name="Barry J.D."/>
            <person name="Hertz-Fowler C."/>
            <person name="Berriman M."/>
        </authorList>
    </citation>
    <scope>NUCLEOTIDE SEQUENCE</scope>
    <source>
        <strain evidence="2">IL3000</strain>
    </source>
</reference>
<organism evidence="2">
    <name type="scientific">Trypanosoma congolense (strain IL3000)</name>
    <dbReference type="NCBI Taxonomy" id="1068625"/>
    <lineage>
        <taxon>Eukaryota</taxon>
        <taxon>Discoba</taxon>
        <taxon>Euglenozoa</taxon>
        <taxon>Kinetoplastea</taxon>
        <taxon>Metakinetoplastina</taxon>
        <taxon>Trypanosomatida</taxon>
        <taxon>Trypanosomatidae</taxon>
        <taxon>Trypanosoma</taxon>
        <taxon>Nannomonas</taxon>
    </lineage>
</organism>
<sequence>MRTVKRVRFFFFFFFSFDFTSLNGFFSLAAVELRQRALAHSGVRGLPCLRRCVSPPRSGKGRERCWRAGRLLDVLLSLYMHKQVGTWGRGRLCAASRVLPRLALVVVGVSVSVAGAVRKSGEALRGASKWMRECAMCGTSQWVCCRLLCSLLLLSLFFFPFFLPASSPGASCVLLCFPQFLLLPLCLFLPTCWPATECAVCAQQWSCANVV</sequence>
<feature type="transmembrane region" description="Helical" evidence="1">
    <location>
        <begin position="9"/>
        <end position="31"/>
    </location>
</feature>
<feature type="transmembrane region" description="Helical" evidence="1">
    <location>
        <begin position="98"/>
        <end position="117"/>
    </location>
</feature>
<protein>
    <submittedName>
        <fullName evidence="2">Uncharacterized protein TCIL3000_1_1320</fullName>
    </submittedName>
</protein>
<proteinExistence type="predicted"/>
<dbReference type="AlphaFoldDB" id="G0UJ14"/>